<dbReference type="InterPro" id="IPR009910">
    <property type="entry name" value="DUF1450"/>
</dbReference>
<organism evidence="1 2">
    <name type="scientific">Geobacter anodireducens</name>
    <dbReference type="NCBI Taxonomy" id="1340425"/>
    <lineage>
        <taxon>Bacteria</taxon>
        <taxon>Pseudomonadati</taxon>
        <taxon>Thermodesulfobacteriota</taxon>
        <taxon>Desulfuromonadia</taxon>
        <taxon>Geobacterales</taxon>
        <taxon>Geobacteraceae</taxon>
        <taxon>Geobacter</taxon>
    </lineage>
</organism>
<gene>
    <name evidence="1" type="ORF">IIE05_16335</name>
</gene>
<dbReference type="Proteomes" id="UP000618926">
    <property type="component" value="Unassembled WGS sequence"/>
</dbReference>
<reference evidence="1 2" key="1">
    <citation type="submission" date="2020-10" db="EMBL/GenBank/DDBJ databases">
        <title>Investigation of anaerobic biodegradation of phenanthrene by a sulfate-dependent Geobacter anodireducens strain PheS2.</title>
        <authorList>
            <person name="Zhang Z."/>
        </authorList>
    </citation>
    <scope>NUCLEOTIDE SEQUENCE [LARGE SCALE GENOMIC DNA]</scope>
    <source>
        <strain evidence="1 2">PheS2</strain>
    </source>
</reference>
<keyword evidence="2" id="KW-1185">Reference proteome</keyword>
<sequence length="72" mass="8162">MMKIRFCEHNKGKNKVAKRLHEQFPKLDVKIRDCIGKCGPCHKTPFALVNGKTVCGIDSEDLYGKIVKEMGK</sequence>
<evidence type="ECO:0000313" key="2">
    <source>
        <dbReference type="Proteomes" id="UP000618926"/>
    </source>
</evidence>
<proteinExistence type="predicted"/>
<dbReference type="EMBL" id="JADBFD010000030">
    <property type="protein sequence ID" value="MBE2889530.1"/>
    <property type="molecule type" value="Genomic_DNA"/>
</dbReference>
<evidence type="ECO:0000313" key="1">
    <source>
        <dbReference type="EMBL" id="MBE2889530.1"/>
    </source>
</evidence>
<dbReference type="Pfam" id="PF07293">
    <property type="entry name" value="DUF1450"/>
    <property type="match status" value="1"/>
</dbReference>
<accession>A0ABR9NZ42</accession>
<name>A0ABR9NZ42_9BACT</name>
<protein>
    <submittedName>
        <fullName evidence="1">DUF1450 domain-containing protein</fullName>
    </submittedName>
</protein>
<comment type="caution">
    <text evidence="1">The sequence shown here is derived from an EMBL/GenBank/DDBJ whole genome shotgun (WGS) entry which is preliminary data.</text>
</comment>